<dbReference type="Gene3D" id="1.10.540.10">
    <property type="entry name" value="Acyl-CoA dehydrogenase/oxidase, N-terminal domain"/>
    <property type="match status" value="1"/>
</dbReference>
<dbReference type="InterPro" id="IPR029320">
    <property type="entry name" value="Acyl-CoA_ox_N"/>
</dbReference>
<dbReference type="GO" id="GO:0005777">
    <property type="term" value="C:peroxisome"/>
    <property type="evidence" value="ECO:0007669"/>
    <property type="project" value="UniProtKB-SubCell"/>
</dbReference>
<dbReference type="InterPro" id="IPR055060">
    <property type="entry name" value="ACOX_C_alpha1"/>
</dbReference>
<dbReference type="Gene3D" id="2.40.110.10">
    <property type="entry name" value="Butyryl-CoA Dehydrogenase, subunit A, domain 2"/>
    <property type="match status" value="1"/>
</dbReference>
<dbReference type="InterPro" id="IPR046373">
    <property type="entry name" value="Acyl-CoA_Oxase/DH_mid-dom_sf"/>
</dbReference>
<dbReference type="SUPFAM" id="SSF47203">
    <property type="entry name" value="Acyl-CoA dehydrogenase C-terminal domain-like"/>
    <property type="match status" value="2"/>
</dbReference>
<dbReference type="SUPFAM" id="SSF56645">
    <property type="entry name" value="Acyl-CoA dehydrogenase NM domain-like"/>
    <property type="match status" value="1"/>
</dbReference>
<protein>
    <recommendedName>
        <fullName evidence="10">Acyl-coenzyme A oxidase</fullName>
    </recommendedName>
</protein>
<comment type="subcellular location">
    <subcellularLocation>
        <location evidence="2">Peroxisome</location>
    </subcellularLocation>
</comment>
<dbReference type="FunFam" id="1.10.540.10:FF:000006">
    <property type="entry name" value="Acyl-coenzyme A oxidase"/>
    <property type="match status" value="1"/>
</dbReference>
<accession>A0A9P6PXK7</accession>
<comment type="cofactor">
    <cofactor evidence="1">
        <name>FAD</name>
        <dbReference type="ChEBI" id="CHEBI:57692"/>
    </cofactor>
</comment>
<dbReference type="PANTHER" id="PTHR10909:SF250">
    <property type="entry name" value="PEROXISOMAL ACYL-COENZYME A OXIDASE 1"/>
    <property type="match status" value="1"/>
</dbReference>
<keyword evidence="6" id="KW-0276">Fatty acid metabolism</keyword>
<dbReference type="GO" id="GO:0003997">
    <property type="term" value="F:acyl-CoA oxidase activity"/>
    <property type="evidence" value="ECO:0007669"/>
    <property type="project" value="InterPro"/>
</dbReference>
<feature type="domain" description="Acyl-CoA oxidase C-alpha1" evidence="15">
    <location>
        <begin position="303"/>
        <end position="467"/>
    </location>
</feature>
<dbReference type="InterPro" id="IPR002655">
    <property type="entry name" value="Acyl-CoA_oxidase_C"/>
</dbReference>
<evidence type="ECO:0000259" key="15">
    <source>
        <dbReference type="Pfam" id="PF22924"/>
    </source>
</evidence>
<dbReference type="InterPro" id="IPR012258">
    <property type="entry name" value="Acyl-CoA_oxidase"/>
</dbReference>
<feature type="domain" description="Acyl-CoA oxidase C-terminal" evidence="13">
    <location>
        <begin position="512"/>
        <end position="672"/>
    </location>
</feature>
<evidence type="ECO:0000256" key="3">
    <source>
        <dbReference type="ARBA" id="ARBA00006288"/>
    </source>
</evidence>
<feature type="active site" description="Proton acceptor" evidence="11">
    <location>
        <position position="452"/>
    </location>
</feature>
<name>A0A9P6PXK7_9FUNG</name>
<dbReference type="AlphaFoldDB" id="A0A9P6PXK7"/>
<evidence type="ECO:0000313" key="17">
    <source>
        <dbReference type="Proteomes" id="UP000807716"/>
    </source>
</evidence>
<keyword evidence="9" id="KW-0576">Peroxisome</keyword>
<dbReference type="FunFam" id="1.20.140.10:FF:000013">
    <property type="entry name" value="Acyl-coenzyme A oxidase"/>
    <property type="match status" value="1"/>
</dbReference>
<feature type="binding site" evidence="12">
    <location>
        <position position="167"/>
    </location>
    <ligand>
        <name>FAD</name>
        <dbReference type="ChEBI" id="CHEBI:57692"/>
    </ligand>
</feature>
<comment type="similarity">
    <text evidence="3 10">Belongs to the acyl-CoA oxidase family.</text>
</comment>
<sequence length="708" mass="79227">MGKVGEGGFVFSQSNGGDAQEVAEAAARTLRRKVVPELVSERALISFPVEAMTKFLVGRDLERQREICQLVESDETFSNADRPFLSREQNYVRALQKAAKLVEWKIQHKWSEDDMLMAMKATGDSLPLFLHEALFIPTLKTQMSDEQLKKWLPLAWNCEIFGCYAQTELGHGSNLRKLETTATFIPESDEFELNTPTLTSKKWWPGALGQSSNFAAVYARLILHGRDYGVHPFLVQIRDRLTHQPMPGCEIGNIGKKIGFDNIDNGFLGLSKVRIPRDQLMMRNIQVSPKGEFQHGKHGKLGYATMIKIRAIIVRNGGWSLAQALTCAVRYSLVRTQGGETLPSQGGREVKILDHAMQRFRLTTSMALAYASIMSGIVMMDLYHRNLSNTLKGDVALLAETHATSSGLKALCSDLTLHAIEDTRRACGGVGYNWASGICELYTTFLQDVTVEGENTILHLQTARWLLKSILAAQKSGKLDNVPSGLVPYLKDPSFTSHQKSALLTGRPVSAQTLIDAYWHREARLLQEMLDRIRQHYPSGFSEQVVADHMVDLVELSRAHCEGILVRNFEDAIHAYEQGAPAHKGVVTVLRMLQELHGLHRLLERVGDFVLDGYLSPAQATWCKERRQELVDALRYDLIGLVDAFDFSDNQLNSAIGRFDGRVYESQYEWAKYGMTLVAKGKDGGVLGHDEVLQHVFTQGRKINASKL</sequence>
<comment type="caution">
    <text evidence="16">The sequence shown here is derived from an EMBL/GenBank/DDBJ whole genome shotgun (WGS) entry which is preliminary data.</text>
</comment>
<dbReference type="Gene3D" id="1.20.140.10">
    <property type="entry name" value="Butyryl-CoA Dehydrogenase, subunit A, domain 3"/>
    <property type="match status" value="2"/>
</dbReference>
<evidence type="ECO:0000256" key="4">
    <source>
        <dbReference type="ARBA" id="ARBA00022630"/>
    </source>
</evidence>
<dbReference type="Pfam" id="PF01756">
    <property type="entry name" value="ACOX"/>
    <property type="match status" value="1"/>
</dbReference>
<dbReference type="Pfam" id="PF22924">
    <property type="entry name" value="ACOX_C_alpha1"/>
    <property type="match status" value="1"/>
</dbReference>
<evidence type="ECO:0000256" key="10">
    <source>
        <dbReference type="PIRNR" id="PIRNR000168"/>
    </source>
</evidence>
<evidence type="ECO:0000256" key="8">
    <source>
        <dbReference type="ARBA" id="ARBA00023098"/>
    </source>
</evidence>
<dbReference type="FunFam" id="2.40.110.10:FF:000003">
    <property type="entry name" value="Acyl-coenzyme A oxidase"/>
    <property type="match status" value="1"/>
</dbReference>
<evidence type="ECO:0000259" key="13">
    <source>
        <dbReference type="Pfam" id="PF01756"/>
    </source>
</evidence>
<dbReference type="GO" id="GO:0055088">
    <property type="term" value="P:lipid homeostasis"/>
    <property type="evidence" value="ECO:0007669"/>
    <property type="project" value="TreeGrafter"/>
</dbReference>
<dbReference type="InterPro" id="IPR036250">
    <property type="entry name" value="AcylCo_DH-like_C"/>
</dbReference>
<reference evidence="16" key="1">
    <citation type="journal article" date="2020" name="Fungal Divers.">
        <title>Resolving the Mortierellaceae phylogeny through synthesis of multi-gene phylogenetics and phylogenomics.</title>
        <authorList>
            <person name="Vandepol N."/>
            <person name="Liber J."/>
            <person name="Desiro A."/>
            <person name="Na H."/>
            <person name="Kennedy M."/>
            <person name="Barry K."/>
            <person name="Grigoriev I.V."/>
            <person name="Miller A.N."/>
            <person name="O'Donnell K."/>
            <person name="Stajich J.E."/>
            <person name="Bonito G."/>
        </authorList>
    </citation>
    <scope>NUCLEOTIDE SEQUENCE</scope>
    <source>
        <strain evidence="16">BC1065</strain>
    </source>
</reference>
<dbReference type="OrthoDB" id="538336at2759"/>
<evidence type="ECO:0000256" key="2">
    <source>
        <dbReference type="ARBA" id="ARBA00004275"/>
    </source>
</evidence>
<keyword evidence="7" id="KW-0560">Oxidoreductase</keyword>
<keyword evidence="17" id="KW-1185">Reference proteome</keyword>
<dbReference type="InterPro" id="IPR037069">
    <property type="entry name" value="AcylCoA_DH/ox_N_sf"/>
</dbReference>
<evidence type="ECO:0000256" key="1">
    <source>
        <dbReference type="ARBA" id="ARBA00001974"/>
    </source>
</evidence>
<dbReference type="EMBL" id="JAAAJB010000481">
    <property type="protein sequence ID" value="KAG0255062.1"/>
    <property type="molecule type" value="Genomic_DNA"/>
</dbReference>
<feature type="domain" description="Acyl-coenzyme A oxidase N-terminal" evidence="14">
    <location>
        <begin position="49"/>
        <end position="161"/>
    </location>
</feature>
<proteinExistence type="inferred from homology"/>
<keyword evidence="8" id="KW-0443">Lipid metabolism</keyword>
<evidence type="ECO:0000256" key="11">
    <source>
        <dbReference type="PIRSR" id="PIRSR000168-1"/>
    </source>
</evidence>
<feature type="binding site" evidence="12">
    <location>
        <position position="206"/>
    </location>
    <ligand>
        <name>FAD</name>
        <dbReference type="ChEBI" id="CHEBI:57692"/>
    </ligand>
</feature>
<evidence type="ECO:0000259" key="14">
    <source>
        <dbReference type="Pfam" id="PF14749"/>
    </source>
</evidence>
<evidence type="ECO:0000256" key="5">
    <source>
        <dbReference type="ARBA" id="ARBA00022827"/>
    </source>
</evidence>
<evidence type="ECO:0000256" key="12">
    <source>
        <dbReference type="PIRSR" id="PIRSR000168-2"/>
    </source>
</evidence>
<dbReference type="Pfam" id="PF14749">
    <property type="entry name" value="Acyl-CoA_ox_N"/>
    <property type="match status" value="1"/>
</dbReference>
<keyword evidence="4 10" id="KW-0285">Flavoprotein</keyword>
<evidence type="ECO:0000313" key="16">
    <source>
        <dbReference type="EMBL" id="KAG0255062.1"/>
    </source>
</evidence>
<dbReference type="InterPro" id="IPR009100">
    <property type="entry name" value="AcylCoA_DH/oxidase_NM_dom_sf"/>
</dbReference>
<evidence type="ECO:0000256" key="6">
    <source>
        <dbReference type="ARBA" id="ARBA00022832"/>
    </source>
</evidence>
<dbReference type="PANTHER" id="PTHR10909">
    <property type="entry name" value="ELECTRON TRANSPORT OXIDOREDUCTASE"/>
    <property type="match status" value="1"/>
</dbReference>
<dbReference type="GO" id="GO:0033540">
    <property type="term" value="P:fatty acid beta-oxidation using acyl-CoA oxidase"/>
    <property type="evidence" value="ECO:0007669"/>
    <property type="project" value="TreeGrafter"/>
</dbReference>
<gene>
    <name evidence="16" type="primary">ACOX1</name>
    <name evidence="16" type="ORF">DFQ27_006484</name>
</gene>
<evidence type="ECO:0000256" key="9">
    <source>
        <dbReference type="ARBA" id="ARBA00023140"/>
    </source>
</evidence>
<dbReference type="PIRSF" id="PIRSF000168">
    <property type="entry name" value="Acyl-CoA_oxidase"/>
    <property type="match status" value="1"/>
</dbReference>
<evidence type="ECO:0000256" key="7">
    <source>
        <dbReference type="ARBA" id="ARBA00023002"/>
    </source>
</evidence>
<organism evidence="16 17">
    <name type="scientific">Actinomortierella ambigua</name>
    <dbReference type="NCBI Taxonomy" id="1343610"/>
    <lineage>
        <taxon>Eukaryota</taxon>
        <taxon>Fungi</taxon>
        <taxon>Fungi incertae sedis</taxon>
        <taxon>Mucoromycota</taxon>
        <taxon>Mortierellomycotina</taxon>
        <taxon>Mortierellomycetes</taxon>
        <taxon>Mortierellales</taxon>
        <taxon>Mortierellaceae</taxon>
        <taxon>Actinomortierella</taxon>
    </lineage>
</organism>
<dbReference type="GO" id="GO:0005504">
    <property type="term" value="F:fatty acid binding"/>
    <property type="evidence" value="ECO:0007669"/>
    <property type="project" value="TreeGrafter"/>
</dbReference>
<keyword evidence="5 10" id="KW-0274">FAD</keyword>
<dbReference type="GO" id="GO:0071949">
    <property type="term" value="F:FAD binding"/>
    <property type="evidence" value="ECO:0007669"/>
    <property type="project" value="InterPro"/>
</dbReference>
<dbReference type="Proteomes" id="UP000807716">
    <property type="component" value="Unassembled WGS sequence"/>
</dbReference>